<evidence type="ECO:0000313" key="3">
    <source>
        <dbReference type="EMBL" id="GGR18782.1"/>
    </source>
</evidence>
<protein>
    <recommendedName>
        <fullName evidence="2">Amine oxidase domain-containing protein</fullName>
    </recommendedName>
</protein>
<dbReference type="Pfam" id="PF01593">
    <property type="entry name" value="Amino_oxidase"/>
    <property type="match status" value="1"/>
</dbReference>
<name>A0A918F8D5_9DEIO</name>
<dbReference type="PANTHER" id="PTHR16128:SF5">
    <property type="entry name" value="FAD_NAD(P)-BINDING OXIDOREDUCTASE FAMILY PROTEIN"/>
    <property type="match status" value="1"/>
</dbReference>
<dbReference type="GO" id="GO:0016491">
    <property type="term" value="F:oxidoreductase activity"/>
    <property type="evidence" value="ECO:0007669"/>
    <property type="project" value="InterPro"/>
</dbReference>
<proteinExistence type="predicted"/>
<dbReference type="Pfam" id="PF13450">
    <property type="entry name" value="NAD_binding_8"/>
    <property type="match status" value="1"/>
</dbReference>
<dbReference type="InterPro" id="IPR036188">
    <property type="entry name" value="FAD/NAD-bd_sf"/>
</dbReference>
<accession>A0A918F8D5</accession>
<organism evidence="3 4">
    <name type="scientific">Deinococcus ruber</name>
    <dbReference type="NCBI Taxonomy" id="1848197"/>
    <lineage>
        <taxon>Bacteria</taxon>
        <taxon>Thermotogati</taxon>
        <taxon>Deinococcota</taxon>
        <taxon>Deinococci</taxon>
        <taxon>Deinococcales</taxon>
        <taxon>Deinococcaceae</taxon>
        <taxon>Deinococcus</taxon>
    </lineage>
</organism>
<dbReference type="Gene3D" id="3.90.660.10">
    <property type="match status" value="1"/>
</dbReference>
<dbReference type="EMBL" id="BMQL01000022">
    <property type="protein sequence ID" value="GGR18782.1"/>
    <property type="molecule type" value="Genomic_DNA"/>
</dbReference>
<reference evidence="3" key="1">
    <citation type="journal article" date="2014" name="Int. J. Syst. Evol. Microbiol.">
        <title>Complete genome sequence of Corynebacterium casei LMG S-19264T (=DSM 44701T), isolated from a smear-ripened cheese.</title>
        <authorList>
            <consortium name="US DOE Joint Genome Institute (JGI-PGF)"/>
            <person name="Walter F."/>
            <person name="Albersmeier A."/>
            <person name="Kalinowski J."/>
            <person name="Ruckert C."/>
        </authorList>
    </citation>
    <scope>NUCLEOTIDE SEQUENCE</scope>
    <source>
        <strain evidence="3">JCM 31311</strain>
    </source>
</reference>
<reference evidence="3" key="2">
    <citation type="submission" date="2020-09" db="EMBL/GenBank/DDBJ databases">
        <authorList>
            <person name="Sun Q."/>
            <person name="Ohkuma M."/>
        </authorList>
    </citation>
    <scope>NUCLEOTIDE SEQUENCE</scope>
    <source>
        <strain evidence="3">JCM 31311</strain>
    </source>
</reference>
<evidence type="ECO:0000313" key="4">
    <source>
        <dbReference type="Proteomes" id="UP000603865"/>
    </source>
</evidence>
<evidence type="ECO:0000256" key="1">
    <source>
        <dbReference type="SAM" id="MobiDB-lite"/>
    </source>
</evidence>
<feature type="domain" description="Amine oxidase" evidence="2">
    <location>
        <begin position="116"/>
        <end position="339"/>
    </location>
</feature>
<gene>
    <name evidence="3" type="ORF">GCM10008957_34280</name>
</gene>
<keyword evidence="4" id="KW-1185">Reference proteome</keyword>
<dbReference type="RefSeq" id="WP_189091728.1">
    <property type="nucleotide sequence ID" value="NZ_BMQL01000022.1"/>
</dbReference>
<dbReference type="Gene3D" id="3.50.50.60">
    <property type="entry name" value="FAD/NAD(P)-binding domain"/>
    <property type="match status" value="1"/>
</dbReference>
<dbReference type="PANTHER" id="PTHR16128">
    <property type="entry name" value="FAD/NAD(P)-BINDING OXIDOREDUCTASE FAMILY PROTEIN"/>
    <property type="match status" value="1"/>
</dbReference>
<dbReference type="InterPro" id="IPR002937">
    <property type="entry name" value="Amino_oxidase"/>
</dbReference>
<comment type="caution">
    <text evidence="3">The sequence shown here is derived from an EMBL/GenBank/DDBJ whole genome shotgun (WGS) entry which is preliminary data.</text>
</comment>
<feature type="region of interest" description="Disordered" evidence="1">
    <location>
        <begin position="42"/>
        <end position="61"/>
    </location>
</feature>
<dbReference type="Proteomes" id="UP000603865">
    <property type="component" value="Unassembled WGS sequence"/>
</dbReference>
<evidence type="ECO:0000259" key="2">
    <source>
        <dbReference type="Pfam" id="PF01593"/>
    </source>
</evidence>
<dbReference type="SUPFAM" id="SSF51905">
    <property type="entry name" value="FAD/NAD(P)-binding domain"/>
    <property type="match status" value="1"/>
</dbReference>
<sequence length="343" mass="37409">MTTETPPHTAPHTLIVGAGLAGLALARELTRAGERVTVLDKSNGVSGRSSTRRIDTQTAGQPARLDHGARFFTARHPRTLTLVQEGLEAGWLAEWTRRIPSWSAGQISDEPDGHPRYVPPAGMSVLGKELARQVVVETAAQVTRLQQREGGWLAECQDGRQFTADRVVLNLPAPQILPLLEGTDIHTAPLRDVAFVPCWAVGALLTHDLDAASWPALRVQEHPALEWVAREHTKRPPGHPPALTLHASAEWSKTHLQDERDAVLEALLAAAREVVGPFEVSGAFAHRWLYATPTQRFPGAYSWLPEAGLGWCGDWCTPDPHGPRVEAALLSGWQLSDALLSRD</sequence>
<dbReference type="AlphaFoldDB" id="A0A918F8D5"/>